<dbReference type="PANTHER" id="PTHR43542">
    <property type="entry name" value="METHYLTRANSFERASE"/>
    <property type="match status" value="1"/>
</dbReference>
<evidence type="ECO:0008006" key="6">
    <source>
        <dbReference type="Google" id="ProtNLM"/>
    </source>
</evidence>
<dbReference type="InterPro" id="IPR004398">
    <property type="entry name" value="RNA_MeTrfase_RsmD"/>
</dbReference>
<dbReference type="RefSeq" id="WP_002651713.1">
    <property type="nucleotide sequence ID" value="NZ_CH672376.1"/>
</dbReference>
<dbReference type="STRING" id="314230.DSM3645_19078"/>
<gene>
    <name evidence="4" type="ORF">DSM3645_19078</name>
</gene>
<dbReference type="OrthoDB" id="9803017at2"/>
<name>A3ZT79_9BACT</name>
<proteinExistence type="predicted"/>
<dbReference type="EMBL" id="AANZ01000010">
    <property type="protein sequence ID" value="EAQ80130.1"/>
    <property type="molecule type" value="Genomic_DNA"/>
</dbReference>
<protein>
    <recommendedName>
        <fullName evidence="6">Methyltransferase</fullName>
    </recommendedName>
</protein>
<feature type="region of interest" description="Disordered" evidence="3">
    <location>
        <begin position="1"/>
        <end position="20"/>
    </location>
</feature>
<organism evidence="4 5">
    <name type="scientific">Blastopirellula marina DSM 3645</name>
    <dbReference type="NCBI Taxonomy" id="314230"/>
    <lineage>
        <taxon>Bacteria</taxon>
        <taxon>Pseudomonadati</taxon>
        <taxon>Planctomycetota</taxon>
        <taxon>Planctomycetia</taxon>
        <taxon>Pirellulales</taxon>
        <taxon>Pirellulaceae</taxon>
        <taxon>Blastopirellula</taxon>
    </lineage>
</organism>
<dbReference type="GO" id="GO:0008168">
    <property type="term" value="F:methyltransferase activity"/>
    <property type="evidence" value="ECO:0007669"/>
    <property type="project" value="UniProtKB-KW"/>
</dbReference>
<dbReference type="eggNOG" id="COG0742">
    <property type="taxonomic scope" value="Bacteria"/>
</dbReference>
<keyword evidence="2" id="KW-0808">Transferase</keyword>
<dbReference type="PANTHER" id="PTHR43542:SF1">
    <property type="entry name" value="METHYLTRANSFERASE"/>
    <property type="match status" value="1"/>
</dbReference>
<evidence type="ECO:0000256" key="1">
    <source>
        <dbReference type="ARBA" id="ARBA00022603"/>
    </source>
</evidence>
<evidence type="ECO:0000256" key="3">
    <source>
        <dbReference type="SAM" id="MobiDB-lite"/>
    </source>
</evidence>
<dbReference type="HOGENOM" id="CLU_075826_0_2_0"/>
<evidence type="ECO:0000313" key="5">
    <source>
        <dbReference type="Proteomes" id="UP000004358"/>
    </source>
</evidence>
<evidence type="ECO:0000256" key="2">
    <source>
        <dbReference type="ARBA" id="ARBA00022679"/>
    </source>
</evidence>
<dbReference type="PIRSF" id="PIRSF004553">
    <property type="entry name" value="CHP00095"/>
    <property type="match status" value="1"/>
</dbReference>
<dbReference type="SUPFAM" id="SSF53335">
    <property type="entry name" value="S-adenosyl-L-methionine-dependent methyltransferases"/>
    <property type="match status" value="1"/>
</dbReference>
<keyword evidence="1" id="KW-0489">Methyltransferase</keyword>
<sequence length="214" mass="23815">MPSRPGKPKSNPRSSDKEPRLDAPIRIIGGDFKNKKLVYSGDELTRPMKQRVRAAVFNLIGPAIKGKYAIDLFAGTGALGIEALSRRAVGATFIERHIPTSKLVRQNLDDLGLSDRAQLFAANTFFWARRLPKFDETPWVVFCSPPYELFISQADEMLALINQMIAAAPPDSIFVVESDERFDFASLPYAEAWDVREYSPAVVGILRDLGELTS</sequence>
<dbReference type="InterPro" id="IPR029063">
    <property type="entry name" value="SAM-dependent_MTases_sf"/>
</dbReference>
<reference evidence="4 5" key="1">
    <citation type="submission" date="2006-02" db="EMBL/GenBank/DDBJ databases">
        <authorList>
            <person name="Amann R."/>
            <person name="Ferriera S."/>
            <person name="Johnson J."/>
            <person name="Kravitz S."/>
            <person name="Halpern A."/>
            <person name="Remington K."/>
            <person name="Beeson K."/>
            <person name="Tran B."/>
            <person name="Rogers Y.-H."/>
            <person name="Friedman R."/>
            <person name="Venter J.C."/>
        </authorList>
    </citation>
    <scope>NUCLEOTIDE SEQUENCE [LARGE SCALE GENOMIC DNA]</scope>
    <source>
        <strain evidence="4 5">DSM 3645</strain>
    </source>
</reference>
<dbReference type="Pfam" id="PF03602">
    <property type="entry name" value="Cons_hypoth95"/>
    <property type="match status" value="1"/>
</dbReference>
<accession>A3ZT79</accession>
<dbReference type="Gene3D" id="3.40.50.150">
    <property type="entry name" value="Vaccinia Virus protein VP39"/>
    <property type="match status" value="1"/>
</dbReference>
<dbReference type="Proteomes" id="UP000004358">
    <property type="component" value="Unassembled WGS sequence"/>
</dbReference>
<comment type="caution">
    <text evidence="4">The sequence shown here is derived from an EMBL/GenBank/DDBJ whole genome shotgun (WGS) entry which is preliminary data.</text>
</comment>
<dbReference type="GO" id="GO:0031167">
    <property type="term" value="P:rRNA methylation"/>
    <property type="evidence" value="ECO:0007669"/>
    <property type="project" value="InterPro"/>
</dbReference>
<evidence type="ECO:0000313" key="4">
    <source>
        <dbReference type="EMBL" id="EAQ80130.1"/>
    </source>
</evidence>
<dbReference type="AlphaFoldDB" id="A3ZT79"/>